<comment type="function">
    <text evidence="1">Catalyzes the coenzyme A-dependent oxidative decarboxylation of different 2-oxoacids such as 2-oxoglutarate, pyruvate and 2-oxobutyrate to form their CoA derivatives.</text>
</comment>
<evidence type="ECO:0000256" key="4">
    <source>
        <dbReference type="ARBA" id="ARBA00012691"/>
    </source>
</evidence>
<evidence type="ECO:0000256" key="7">
    <source>
        <dbReference type="RuleBase" id="RU362132"/>
    </source>
</evidence>
<evidence type="ECO:0000256" key="5">
    <source>
        <dbReference type="ARBA" id="ARBA00023052"/>
    </source>
</evidence>
<feature type="domain" description="Thiamine pyrophosphate enzyme N-terminal TPP-binding" evidence="10">
    <location>
        <begin position="3"/>
        <end position="102"/>
    </location>
</feature>
<dbReference type="GO" id="GO:0018491">
    <property type="term" value="F:2-oxobutyrate synthase activity"/>
    <property type="evidence" value="ECO:0007669"/>
    <property type="project" value="UniProtKB-ARBA"/>
</dbReference>
<dbReference type="InterPro" id="IPR011766">
    <property type="entry name" value="TPP_enzyme_TPP-bd"/>
</dbReference>
<keyword evidence="13" id="KW-1185">Reference proteome</keyword>
<dbReference type="GO" id="GO:0019164">
    <property type="term" value="F:pyruvate synthase activity"/>
    <property type="evidence" value="ECO:0007669"/>
    <property type="project" value="UniProtKB-ARBA"/>
</dbReference>
<evidence type="ECO:0000259" key="10">
    <source>
        <dbReference type="Pfam" id="PF02776"/>
    </source>
</evidence>
<dbReference type="GeneID" id="42778579"/>
<evidence type="ECO:0000256" key="6">
    <source>
        <dbReference type="ARBA" id="ARBA00048893"/>
    </source>
</evidence>
<keyword evidence="5 7" id="KW-0786">Thiamine pyrophosphate</keyword>
<reference evidence="12 13" key="2">
    <citation type="submission" date="2019-10" db="EMBL/GenBank/DDBJ databases">
        <title>Genome Sequences from Six Type Strain Members of the Archaeal Family Sulfolobaceae: Acidianus ambivalens, Acidianus infernus, Metallosphaera prunae, Stygiolobus azoricus, Sulfolobus metallicus, and Sulfurisphaera ohwakuensis.</title>
        <authorList>
            <person name="Counts J.A."/>
            <person name="Kelly R.M."/>
        </authorList>
    </citation>
    <scope>NUCLEOTIDE SEQUENCE [LARGE SCALE GENOMIC DNA]</scope>
    <source>
        <strain evidence="12 13">LEI 10</strain>
    </source>
</reference>
<dbReference type="GO" id="GO:0003984">
    <property type="term" value="F:acetolactate synthase activity"/>
    <property type="evidence" value="ECO:0007669"/>
    <property type="project" value="TreeGrafter"/>
</dbReference>
<accession>A0A650CTH3</accession>
<dbReference type="EMBL" id="WHYS01000001">
    <property type="protein sequence ID" value="MQL55493.1"/>
    <property type="molecule type" value="Genomic_DNA"/>
</dbReference>
<sequence length="493" mass="55244">MLGDKIFEILREFTDRIYGNPGTTELSFIKKIPPDFKYYLALQDGIAVGMAEGYHLGSEKLAVVNLHAAPGLSNALGFLYTAYMDRIPMVIIGGQQTSSHLSDEPRLYGDLTTISKPVVKASFEARNADEGVKFLIRAIKTSLTPPYGPTFLSIPEDLEDKEVNITAKNFTHKVELCCREDEVKEVMDEINSFDKIAIVAGYEIDVFNAHDEMREFAEKINSPVFAEPFASRTPFETPHRLFAGDLPRRSSEINKVLEDFPAVLIIGGSVNNVLFPDDEVLKGKEVIEVTYDWIEASRRPWKTLVCNPRDFLKLAIKYAKPHAFSPVKVSPPRNQKVEEIMKLLYPRLGNYAIFDEAPSYREIIRSIVGYKRRLFFANRAGFIGWAIPASFGYSSAGGKALAIVGDGSFNYSFQALWSATKYGGIMKVLVINNQGYNSLKGWGNTNAEILSPITSPWKLASSYGFEGKEFDDYKKGIEWLMEGDTQKLAELKV</sequence>
<organism evidence="12 13">
    <name type="scientific">Acidianus ambivalens</name>
    <name type="common">Desulfurolobus ambivalens</name>
    <dbReference type="NCBI Taxonomy" id="2283"/>
    <lineage>
        <taxon>Archaea</taxon>
        <taxon>Thermoproteota</taxon>
        <taxon>Thermoprotei</taxon>
        <taxon>Sulfolobales</taxon>
        <taxon>Sulfolobaceae</taxon>
        <taxon>Acidianus</taxon>
    </lineage>
</organism>
<evidence type="ECO:0000256" key="2">
    <source>
        <dbReference type="ARBA" id="ARBA00007812"/>
    </source>
</evidence>
<dbReference type="Gene3D" id="3.40.50.970">
    <property type="match status" value="2"/>
</dbReference>
<dbReference type="GO" id="GO:0000287">
    <property type="term" value="F:magnesium ion binding"/>
    <property type="evidence" value="ECO:0007669"/>
    <property type="project" value="InterPro"/>
</dbReference>
<dbReference type="Pfam" id="PF00205">
    <property type="entry name" value="TPP_enzyme_M"/>
    <property type="match status" value="1"/>
</dbReference>
<dbReference type="Gene3D" id="3.40.50.1220">
    <property type="entry name" value="TPP-binding domain"/>
    <property type="match status" value="1"/>
</dbReference>
<dbReference type="CDD" id="cd02002">
    <property type="entry name" value="TPP_BFDC"/>
    <property type="match status" value="1"/>
</dbReference>
<dbReference type="InterPro" id="IPR029061">
    <property type="entry name" value="THDP-binding"/>
</dbReference>
<dbReference type="EMBL" id="CP045482">
    <property type="protein sequence ID" value="QGR21025.1"/>
    <property type="molecule type" value="Genomic_DNA"/>
</dbReference>
<dbReference type="SUPFAM" id="SSF52518">
    <property type="entry name" value="Thiamin diphosphate-binding fold (THDP-binding)"/>
    <property type="match status" value="2"/>
</dbReference>
<comment type="subunit">
    <text evidence="3">Heterodimer composed of an alpha and a beta subunit.</text>
</comment>
<feature type="domain" description="Thiamine pyrophosphate enzyme TPP-binding" evidence="9">
    <location>
        <begin position="371"/>
        <end position="473"/>
    </location>
</feature>
<dbReference type="Proteomes" id="UP000474054">
    <property type="component" value="Unassembled WGS sequence"/>
</dbReference>
<dbReference type="Pfam" id="PF02776">
    <property type="entry name" value="TPP_enzyme_N"/>
    <property type="match status" value="1"/>
</dbReference>
<dbReference type="GO" id="GO:0005948">
    <property type="term" value="C:acetolactate synthase complex"/>
    <property type="evidence" value="ECO:0007669"/>
    <property type="project" value="TreeGrafter"/>
</dbReference>
<dbReference type="GO" id="GO:0050660">
    <property type="term" value="F:flavin adenine dinucleotide binding"/>
    <property type="evidence" value="ECO:0007669"/>
    <property type="project" value="TreeGrafter"/>
</dbReference>
<dbReference type="KEGG" id="aamb:D1866_02530"/>
<dbReference type="GO" id="GO:0009099">
    <property type="term" value="P:L-valine biosynthetic process"/>
    <property type="evidence" value="ECO:0007669"/>
    <property type="project" value="TreeGrafter"/>
</dbReference>
<evidence type="ECO:0000313" key="11">
    <source>
        <dbReference type="EMBL" id="MQL55493.1"/>
    </source>
</evidence>
<dbReference type="AlphaFoldDB" id="A0A650CTH3"/>
<dbReference type="InterPro" id="IPR029035">
    <property type="entry name" value="DHS-like_NAD/FAD-binding_dom"/>
</dbReference>
<evidence type="ECO:0000256" key="3">
    <source>
        <dbReference type="ARBA" id="ARBA00011631"/>
    </source>
</evidence>
<proteinExistence type="inferred from homology"/>
<dbReference type="Proteomes" id="UP000426328">
    <property type="component" value="Chromosome"/>
</dbReference>
<dbReference type="PANTHER" id="PTHR18968">
    <property type="entry name" value="THIAMINE PYROPHOSPHATE ENZYMES"/>
    <property type="match status" value="1"/>
</dbReference>
<dbReference type="RefSeq" id="WP_152941244.1">
    <property type="nucleotide sequence ID" value="NZ_CP045482.1"/>
</dbReference>
<feature type="domain" description="Thiamine pyrophosphate enzyme central" evidence="8">
    <location>
        <begin position="183"/>
        <end position="312"/>
    </location>
</feature>
<evidence type="ECO:0000313" key="14">
    <source>
        <dbReference type="Proteomes" id="UP000474054"/>
    </source>
</evidence>
<dbReference type="GO" id="GO:0009097">
    <property type="term" value="P:isoleucine biosynthetic process"/>
    <property type="evidence" value="ECO:0007669"/>
    <property type="project" value="TreeGrafter"/>
</dbReference>
<dbReference type="Pfam" id="PF02775">
    <property type="entry name" value="TPP_enzyme_C"/>
    <property type="match status" value="1"/>
</dbReference>
<dbReference type="InterPro" id="IPR045229">
    <property type="entry name" value="TPP_enz"/>
</dbReference>
<evidence type="ECO:0000313" key="12">
    <source>
        <dbReference type="EMBL" id="QGR21025.1"/>
    </source>
</evidence>
<reference evidence="11 14" key="1">
    <citation type="submission" date="2019-10" db="EMBL/GenBank/DDBJ databases">
        <title>Comparative genomics of sulfur disproportionating microorganisms.</title>
        <authorList>
            <person name="Ward L.M."/>
            <person name="Bertran E."/>
            <person name="Johnston D."/>
        </authorList>
    </citation>
    <scope>NUCLEOTIDE SEQUENCE [LARGE SCALE GENOMIC DNA]</scope>
    <source>
        <strain evidence="11 14">DSM 3772</strain>
    </source>
</reference>
<comment type="catalytic activity">
    <reaction evidence="6">
        <text>a 2-oxocarboxylate + 2 oxidized [2Fe-2S]-[ferredoxin] + CoA = an acyl-CoA + 2 reduced [2Fe-2S]-[ferredoxin] + CO2 + H(+)</text>
        <dbReference type="Rhea" id="RHEA:42316"/>
        <dbReference type="Rhea" id="RHEA-COMP:10000"/>
        <dbReference type="Rhea" id="RHEA-COMP:10001"/>
        <dbReference type="ChEBI" id="CHEBI:15378"/>
        <dbReference type="ChEBI" id="CHEBI:16526"/>
        <dbReference type="ChEBI" id="CHEBI:33737"/>
        <dbReference type="ChEBI" id="CHEBI:33738"/>
        <dbReference type="ChEBI" id="CHEBI:35179"/>
        <dbReference type="ChEBI" id="CHEBI:57287"/>
        <dbReference type="ChEBI" id="CHEBI:58342"/>
        <dbReference type="EC" id="1.2.7.11"/>
    </reaction>
</comment>
<evidence type="ECO:0000259" key="9">
    <source>
        <dbReference type="Pfam" id="PF02775"/>
    </source>
</evidence>
<evidence type="ECO:0000256" key="1">
    <source>
        <dbReference type="ARBA" id="ARBA00003908"/>
    </source>
</evidence>
<dbReference type="GO" id="GO:0030976">
    <property type="term" value="F:thiamine pyrophosphate binding"/>
    <property type="evidence" value="ECO:0007669"/>
    <property type="project" value="InterPro"/>
</dbReference>
<dbReference type="GO" id="GO:0047553">
    <property type="term" value="F:2-oxoglutarate synthase activity"/>
    <property type="evidence" value="ECO:0007669"/>
    <property type="project" value="UniProtKB-ARBA"/>
</dbReference>
<protein>
    <recommendedName>
        <fullName evidence="4">2-oxoacid oxidoreductase (ferredoxin)</fullName>
        <ecNumber evidence="4">1.2.7.11</ecNumber>
    </recommendedName>
</protein>
<dbReference type="InterPro" id="IPR012000">
    <property type="entry name" value="Thiamin_PyroP_enz_cen_dom"/>
</dbReference>
<evidence type="ECO:0000313" key="13">
    <source>
        <dbReference type="Proteomes" id="UP000426328"/>
    </source>
</evidence>
<comment type="similarity">
    <text evidence="2 7">Belongs to the TPP enzyme family.</text>
</comment>
<dbReference type="InterPro" id="IPR012001">
    <property type="entry name" value="Thiamin_PyroP_enz_TPP-bd_dom"/>
</dbReference>
<gene>
    <name evidence="12" type="ORF">D1866_02530</name>
    <name evidence="11" type="ORF">GFB69_06995</name>
</gene>
<evidence type="ECO:0000259" key="8">
    <source>
        <dbReference type="Pfam" id="PF00205"/>
    </source>
</evidence>
<dbReference type="PANTHER" id="PTHR18968:SF13">
    <property type="entry name" value="ACETOLACTATE SYNTHASE CATALYTIC SUBUNIT, MITOCHONDRIAL"/>
    <property type="match status" value="1"/>
</dbReference>
<dbReference type="SUPFAM" id="SSF52467">
    <property type="entry name" value="DHS-like NAD/FAD-binding domain"/>
    <property type="match status" value="1"/>
</dbReference>
<dbReference type="CDD" id="cd07035">
    <property type="entry name" value="TPP_PYR_POX_like"/>
    <property type="match status" value="1"/>
</dbReference>
<name>A0A650CTH3_ACIAM</name>
<dbReference type="EC" id="1.2.7.11" evidence="4"/>